<dbReference type="Pfam" id="PF04964">
    <property type="entry name" value="Flp_Fap"/>
    <property type="match status" value="1"/>
</dbReference>
<keyword evidence="1" id="KW-0812">Transmembrane</keyword>
<proteinExistence type="predicted"/>
<name>A0AAW3Q172_9BURK</name>
<evidence type="ECO:0000313" key="2">
    <source>
        <dbReference type="EMBL" id="KWZ35115.1"/>
    </source>
</evidence>
<reference evidence="2 3" key="1">
    <citation type="submission" date="2015-11" db="EMBL/GenBank/DDBJ databases">
        <authorList>
            <person name="Sahl J."/>
            <person name="Wagner D."/>
            <person name="Keim P."/>
        </authorList>
    </citation>
    <scope>NUCLEOTIDE SEQUENCE [LARGE SCALE GENOMIC DNA]</scope>
    <source>
        <strain evidence="2 3">AZ-4-2-10-S1-D7</strain>
    </source>
</reference>
<comment type="caution">
    <text evidence="2">The sequence shown here is derived from an EMBL/GenBank/DDBJ whole genome shotgun (WGS) entry which is preliminary data.</text>
</comment>
<protein>
    <submittedName>
        <fullName evidence="2">Pilus assembly protein</fullName>
    </submittedName>
</protein>
<sequence>MKAIIKRFLKEEDGVTAIEYGLIAGLIAVAIVAGVTNIGSSLGNMFTNLGTCVSSPSSTNCSASAIRATPTTTAG</sequence>
<evidence type="ECO:0000313" key="3">
    <source>
        <dbReference type="Proteomes" id="UP000070434"/>
    </source>
</evidence>
<evidence type="ECO:0000256" key="1">
    <source>
        <dbReference type="SAM" id="Phobius"/>
    </source>
</evidence>
<dbReference type="RefSeq" id="WP_060965977.1">
    <property type="nucleotide sequence ID" value="NZ_CM003768.1"/>
</dbReference>
<dbReference type="Proteomes" id="UP000070434">
    <property type="component" value="Chromosome 1"/>
</dbReference>
<dbReference type="InterPro" id="IPR007047">
    <property type="entry name" value="Flp_Fap"/>
</dbReference>
<accession>A0AAW3Q172</accession>
<dbReference type="EMBL" id="LNJP01000001">
    <property type="protein sequence ID" value="KWZ35115.1"/>
    <property type="molecule type" value="Genomic_DNA"/>
</dbReference>
<gene>
    <name evidence="2" type="ORF">WS64_05915</name>
</gene>
<feature type="transmembrane region" description="Helical" evidence="1">
    <location>
        <begin position="20"/>
        <end position="39"/>
    </location>
</feature>
<keyword evidence="1" id="KW-1133">Transmembrane helix</keyword>
<keyword evidence="1" id="KW-0472">Membrane</keyword>
<organism evidence="2 3">
    <name type="scientific">Burkholderia anthina</name>
    <dbReference type="NCBI Taxonomy" id="179879"/>
    <lineage>
        <taxon>Bacteria</taxon>
        <taxon>Pseudomonadati</taxon>
        <taxon>Pseudomonadota</taxon>
        <taxon>Betaproteobacteria</taxon>
        <taxon>Burkholderiales</taxon>
        <taxon>Burkholderiaceae</taxon>
        <taxon>Burkholderia</taxon>
        <taxon>Burkholderia cepacia complex</taxon>
    </lineage>
</organism>
<dbReference type="AlphaFoldDB" id="A0AAW3Q172"/>